<evidence type="ECO:0000256" key="1">
    <source>
        <dbReference type="ARBA" id="ARBA00022679"/>
    </source>
</evidence>
<dbReference type="CDD" id="cd00077">
    <property type="entry name" value="HDc"/>
    <property type="match status" value="1"/>
</dbReference>
<keyword evidence="1" id="KW-0808">Transferase</keyword>
<gene>
    <name evidence="10" type="ORF">UFOPK2510_00303</name>
    <name evidence="11" type="ORF">UFOPK2718_00935</name>
    <name evidence="12" type="ORF">UFOPK2936_00493</name>
    <name evidence="13" type="ORF">UFOPK3174_00385</name>
    <name evidence="14" type="ORF">UFOPK3328_00837</name>
    <name evidence="15" type="ORF">UFOPK3779_00298</name>
    <name evidence="16" type="ORF">UFOPK3913_01234</name>
    <name evidence="9" type="ORF">UFOPK4107_00177</name>
</gene>
<evidence type="ECO:0000256" key="3">
    <source>
        <dbReference type="ARBA" id="ARBA00022737"/>
    </source>
</evidence>
<dbReference type="CDD" id="cd04873">
    <property type="entry name" value="ACT_UUR-ACR-like"/>
    <property type="match status" value="1"/>
</dbReference>
<keyword evidence="6" id="KW-0511">Multifunctional enzyme</keyword>
<evidence type="ECO:0000313" key="10">
    <source>
        <dbReference type="EMBL" id="CAB4686297.1"/>
    </source>
</evidence>
<dbReference type="InterPro" id="IPR010043">
    <property type="entry name" value="UTase/UR"/>
</dbReference>
<evidence type="ECO:0000259" key="8">
    <source>
        <dbReference type="PROSITE" id="PS51831"/>
    </source>
</evidence>
<evidence type="ECO:0000313" key="11">
    <source>
        <dbReference type="EMBL" id="CAB4726590.1"/>
    </source>
</evidence>
<dbReference type="Pfam" id="PF01909">
    <property type="entry name" value="NTP_transf_2"/>
    <property type="match status" value="1"/>
</dbReference>
<keyword evidence="5" id="KW-0460">Magnesium</keyword>
<dbReference type="PROSITE" id="PS51831">
    <property type="entry name" value="HD"/>
    <property type="match status" value="1"/>
</dbReference>
<dbReference type="EMBL" id="CAFBOC010000014">
    <property type="protein sequence ID" value="CAB4982654.1"/>
    <property type="molecule type" value="Genomic_DNA"/>
</dbReference>
<evidence type="ECO:0000259" key="7">
    <source>
        <dbReference type="PROSITE" id="PS51671"/>
    </source>
</evidence>
<reference evidence="9" key="1">
    <citation type="submission" date="2020-05" db="EMBL/GenBank/DDBJ databases">
        <authorList>
            <person name="Chiriac C."/>
            <person name="Salcher M."/>
            <person name="Ghai R."/>
            <person name="Kavagutti S V."/>
        </authorList>
    </citation>
    <scope>NUCLEOTIDE SEQUENCE</scope>
</reference>
<dbReference type="EMBL" id="CAESAE010000001">
    <property type="protein sequence ID" value="CAB4330908.1"/>
    <property type="molecule type" value="Genomic_DNA"/>
</dbReference>
<evidence type="ECO:0000256" key="2">
    <source>
        <dbReference type="ARBA" id="ARBA00022695"/>
    </source>
</evidence>
<dbReference type="PROSITE" id="PS51671">
    <property type="entry name" value="ACT"/>
    <property type="match status" value="2"/>
</dbReference>
<dbReference type="EMBL" id="CAFBLD010000005">
    <property type="protein sequence ID" value="CAB4867158.1"/>
    <property type="molecule type" value="Genomic_DNA"/>
</dbReference>
<dbReference type="InterPro" id="IPR045865">
    <property type="entry name" value="ACT-like_dom_sf"/>
</dbReference>
<sequence length="705" mass="77438">MSTRERRFRSDESDRVLRALFQTHSQDLKSSIAIAAVGGYGRGELSPGSDLDILILHEGSLSENQLREFVNALLFPIWDGAAAATQIPRSVDYSVRTKKETREAAKADLKVAMGLLDMRYICGDEDLVSDAAAEARKSWRKGARKRAGELQESLRIRHERTGDLAYLLEPDLKEARGGLRDITALRAIATSGLVEVSLDRISKAESLLQDIREALHTQSGRGKDKLLFQEQDKVAAHLNYIDADALMGDVAQSARDVDYLMALTWRAINKEKVRQISALDLPLQRLRQEGISNPWSRQRREDFLTLIGAGSAIVHIWEELDQEGDIAAWLPEWSSVRSLPQRNALHRHTVDRHMVETAVHSAALIRRVHRPDLLLVAALFHDIGKGGPDDHSQRGALLIEPLAQRMGFSAEEIETLQILIAHHLLLSSTATRRDLDDPATVASVLAVIPDLQTLELLHALSIADGEATGSAAWSDWKASLVNDLVRRTRAAMSGSILAKQPELDAQQRAFAEVGALRVDVLPRENGFAIEIISPDKPGLLSVVAGVLNLSRLDVRSARTKTHGASAVMQWIVQPDPHAPAPTAEKLHKDIDAALQGKIDLEKRIYERIKSRAVVPAIPVPPPEVEAFLDASSEATVFEVRSHDQPALLFYIGGAITRCRVDIGSAIVTTLGAEAIDTLYVREIGGGALSKERAEEVAQSLVTALR</sequence>
<protein>
    <submittedName>
        <fullName evidence="9">Unannotated protein</fullName>
    </submittedName>
</protein>
<feature type="domain" description="ACT" evidence="7">
    <location>
        <begin position="636"/>
        <end position="705"/>
    </location>
</feature>
<dbReference type="GO" id="GO:0016787">
    <property type="term" value="F:hydrolase activity"/>
    <property type="evidence" value="ECO:0007669"/>
    <property type="project" value="UniProtKB-KW"/>
</dbReference>
<dbReference type="EMBL" id="CAEZZW010000002">
    <property type="protein sequence ID" value="CAB4775776.1"/>
    <property type="molecule type" value="Genomic_DNA"/>
</dbReference>
<evidence type="ECO:0000313" key="9">
    <source>
        <dbReference type="EMBL" id="CAB4330908.1"/>
    </source>
</evidence>
<organism evidence="9">
    <name type="scientific">freshwater metagenome</name>
    <dbReference type="NCBI Taxonomy" id="449393"/>
    <lineage>
        <taxon>unclassified sequences</taxon>
        <taxon>metagenomes</taxon>
        <taxon>ecological metagenomes</taxon>
    </lineage>
</organism>
<dbReference type="InterPro" id="IPR013546">
    <property type="entry name" value="PII_UdlTrfase/GS_AdlTrfase"/>
</dbReference>
<feature type="domain" description="HD" evidence="8">
    <location>
        <begin position="350"/>
        <end position="454"/>
    </location>
</feature>
<dbReference type="InterPro" id="IPR003607">
    <property type="entry name" value="HD/PDEase_dom"/>
</dbReference>
<dbReference type="GO" id="GO:0008773">
    <property type="term" value="F:[protein-PII] uridylyltransferase activity"/>
    <property type="evidence" value="ECO:0007669"/>
    <property type="project" value="InterPro"/>
</dbReference>
<evidence type="ECO:0000313" key="15">
    <source>
        <dbReference type="EMBL" id="CAB4937710.1"/>
    </source>
</evidence>
<evidence type="ECO:0000256" key="6">
    <source>
        <dbReference type="ARBA" id="ARBA00023268"/>
    </source>
</evidence>
<evidence type="ECO:0000313" key="14">
    <source>
        <dbReference type="EMBL" id="CAB4867158.1"/>
    </source>
</evidence>
<dbReference type="InterPro" id="IPR002912">
    <property type="entry name" value="ACT_dom"/>
</dbReference>
<evidence type="ECO:0000256" key="4">
    <source>
        <dbReference type="ARBA" id="ARBA00022801"/>
    </source>
</evidence>
<evidence type="ECO:0000313" key="13">
    <source>
        <dbReference type="EMBL" id="CAB4823627.1"/>
    </source>
</evidence>
<dbReference type="AlphaFoldDB" id="A0A6J5YPY4"/>
<dbReference type="InterPro" id="IPR002934">
    <property type="entry name" value="Polymerase_NTP_transf_dom"/>
</dbReference>
<dbReference type="PANTHER" id="PTHR47320">
    <property type="entry name" value="BIFUNCTIONAL URIDYLYLTRANSFERASE/URIDYLYL-REMOVING ENZYME"/>
    <property type="match status" value="1"/>
</dbReference>
<dbReference type="EMBL" id="CAFABH010000004">
    <property type="protein sequence ID" value="CAB4823627.1"/>
    <property type="molecule type" value="Genomic_DNA"/>
</dbReference>
<dbReference type="EMBL" id="CAFBNH010000002">
    <property type="protein sequence ID" value="CAB4937710.1"/>
    <property type="molecule type" value="Genomic_DNA"/>
</dbReference>
<dbReference type="InterPro" id="IPR006674">
    <property type="entry name" value="HD_domain"/>
</dbReference>
<keyword evidence="4" id="KW-0378">Hydrolase</keyword>
<dbReference type="SMART" id="SM00471">
    <property type="entry name" value="HDc"/>
    <property type="match status" value="1"/>
</dbReference>
<dbReference type="InterPro" id="IPR043519">
    <property type="entry name" value="NT_sf"/>
</dbReference>
<accession>A0A6J5YPY4</accession>
<name>A0A6J5YPY4_9ZZZZ</name>
<evidence type="ECO:0000313" key="16">
    <source>
        <dbReference type="EMBL" id="CAB4982654.1"/>
    </source>
</evidence>
<evidence type="ECO:0000256" key="5">
    <source>
        <dbReference type="ARBA" id="ARBA00022842"/>
    </source>
</evidence>
<dbReference type="Gene3D" id="1.10.3210.10">
    <property type="entry name" value="Hypothetical protein af1432"/>
    <property type="match status" value="1"/>
</dbReference>
<proteinExistence type="predicted"/>
<dbReference type="SUPFAM" id="SSF109604">
    <property type="entry name" value="HD-domain/PDEase-like"/>
    <property type="match status" value="1"/>
</dbReference>
<dbReference type="SUPFAM" id="SSF55021">
    <property type="entry name" value="ACT-like"/>
    <property type="match status" value="1"/>
</dbReference>
<keyword evidence="2" id="KW-0548">Nucleotidyltransferase</keyword>
<keyword evidence="3" id="KW-0677">Repeat</keyword>
<evidence type="ECO:0000313" key="12">
    <source>
        <dbReference type="EMBL" id="CAB4775776.1"/>
    </source>
</evidence>
<dbReference type="EMBL" id="CAEZXO010000002">
    <property type="protein sequence ID" value="CAB4686297.1"/>
    <property type="molecule type" value="Genomic_DNA"/>
</dbReference>
<dbReference type="EMBL" id="CAEZYM010000008">
    <property type="protein sequence ID" value="CAB4726590.1"/>
    <property type="molecule type" value="Genomic_DNA"/>
</dbReference>
<dbReference type="Pfam" id="PF01966">
    <property type="entry name" value="HD"/>
    <property type="match status" value="1"/>
</dbReference>
<dbReference type="PANTHER" id="PTHR47320:SF1">
    <property type="entry name" value="BIFUNCTIONAL URIDYLYLTRANSFERASE_URIDYLYL-REMOVING ENZYME"/>
    <property type="match status" value="1"/>
</dbReference>
<dbReference type="Pfam" id="PF08335">
    <property type="entry name" value="GlnD_UR_UTase"/>
    <property type="match status" value="1"/>
</dbReference>
<feature type="domain" description="ACT" evidence="7">
    <location>
        <begin position="528"/>
        <end position="610"/>
    </location>
</feature>
<dbReference type="CDD" id="cd05401">
    <property type="entry name" value="NT_GlnE_GlnD_like"/>
    <property type="match status" value="1"/>
</dbReference>
<dbReference type="SUPFAM" id="SSF81301">
    <property type="entry name" value="Nucleotidyltransferase"/>
    <property type="match status" value="1"/>
</dbReference>